<feature type="compositionally biased region" description="Polar residues" evidence="5">
    <location>
        <begin position="274"/>
        <end position="293"/>
    </location>
</feature>
<dbReference type="SMART" id="SM00173">
    <property type="entry name" value="RAS"/>
    <property type="match status" value="1"/>
</dbReference>
<dbReference type="EMBL" id="QEAO01000002">
    <property type="protein sequence ID" value="TPX37599.1"/>
    <property type="molecule type" value="Genomic_DNA"/>
</dbReference>
<dbReference type="RefSeq" id="XP_031027510.1">
    <property type="nucleotide sequence ID" value="XM_031166681.1"/>
</dbReference>
<dbReference type="AlphaFoldDB" id="A0A507CEI6"/>
<dbReference type="SMART" id="SM00176">
    <property type="entry name" value="RAN"/>
    <property type="match status" value="1"/>
</dbReference>
<protein>
    <recommendedName>
        <fullName evidence="8">Small monomeric GTPase</fullName>
    </recommendedName>
</protein>
<evidence type="ECO:0000313" key="6">
    <source>
        <dbReference type="EMBL" id="TPX37599.1"/>
    </source>
</evidence>
<feature type="compositionally biased region" description="Low complexity" evidence="5">
    <location>
        <begin position="235"/>
        <end position="249"/>
    </location>
</feature>
<dbReference type="InterPro" id="IPR027417">
    <property type="entry name" value="P-loop_NTPase"/>
</dbReference>
<dbReference type="PROSITE" id="PS51420">
    <property type="entry name" value="RHO"/>
    <property type="match status" value="1"/>
</dbReference>
<evidence type="ECO:0000256" key="4">
    <source>
        <dbReference type="ARBA" id="ARBA00023289"/>
    </source>
</evidence>
<feature type="compositionally biased region" description="Polar residues" evidence="5">
    <location>
        <begin position="225"/>
        <end position="234"/>
    </location>
</feature>
<evidence type="ECO:0000256" key="1">
    <source>
        <dbReference type="ARBA" id="ARBA00006270"/>
    </source>
</evidence>
<dbReference type="STRING" id="1806994.A0A507CEI6"/>
<dbReference type="Gene3D" id="3.40.50.300">
    <property type="entry name" value="P-loop containing nucleotide triphosphate hydrolases"/>
    <property type="match status" value="1"/>
</dbReference>
<feature type="region of interest" description="Disordered" evidence="5">
    <location>
        <begin position="187"/>
        <end position="306"/>
    </location>
</feature>
<feature type="compositionally biased region" description="Low complexity" evidence="5">
    <location>
        <begin position="198"/>
        <end position="224"/>
    </location>
</feature>
<dbReference type="GO" id="GO:0003924">
    <property type="term" value="F:GTPase activity"/>
    <property type="evidence" value="ECO:0007669"/>
    <property type="project" value="InterPro"/>
</dbReference>
<dbReference type="GO" id="GO:0005525">
    <property type="term" value="F:GTP binding"/>
    <property type="evidence" value="ECO:0007669"/>
    <property type="project" value="UniProtKB-KW"/>
</dbReference>
<organism evidence="6 7">
    <name type="scientific">Synchytrium microbalum</name>
    <dbReference type="NCBI Taxonomy" id="1806994"/>
    <lineage>
        <taxon>Eukaryota</taxon>
        <taxon>Fungi</taxon>
        <taxon>Fungi incertae sedis</taxon>
        <taxon>Chytridiomycota</taxon>
        <taxon>Chytridiomycota incertae sedis</taxon>
        <taxon>Chytridiomycetes</taxon>
        <taxon>Synchytriales</taxon>
        <taxon>Synchytriaceae</taxon>
        <taxon>Synchytrium</taxon>
    </lineage>
</organism>
<name>A0A507CEI6_9FUNG</name>
<dbReference type="PROSITE" id="PS51419">
    <property type="entry name" value="RAB"/>
    <property type="match status" value="1"/>
</dbReference>
<keyword evidence="4" id="KW-0636">Prenylation</keyword>
<dbReference type="Proteomes" id="UP000319731">
    <property type="component" value="Unassembled WGS sequence"/>
</dbReference>
<dbReference type="OrthoDB" id="9989112at2759"/>
<dbReference type="GO" id="GO:0005770">
    <property type="term" value="C:late endosome"/>
    <property type="evidence" value="ECO:0007669"/>
    <property type="project" value="TreeGrafter"/>
</dbReference>
<evidence type="ECO:0000313" key="7">
    <source>
        <dbReference type="Proteomes" id="UP000319731"/>
    </source>
</evidence>
<accession>A0A507CEI6</accession>
<feature type="compositionally biased region" description="Low complexity" evidence="5">
    <location>
        <begin position="259"/>
        <end position="273"/>
    </location>
</feature>
<dbReference type="NCBIfam" id="TIGR00231">
    <property type="entry name" value="small_GTP"/>
    <property type="match status" value="1"/>
</dbReference>
<evidence type="ECO:0008006" key="8">
    <source>
        <dbReference type="Google" id="ProtNLM"/>
    </source>
</evidence>
<dbReference type="PANTHER" id="PTHR47981:SF20">
    <property type="entry name" value="RAS-RELATED PROTEIN RAB-7A"/>
    <property type="match status" value="1"/>
</dbReference>
<dbReference type="GO" id="GO:0032889">
    <property type="term" value="P:regulation of vacuole fusion, non-autophagic"/>
    <property type="evidence" value="ECO:0007669"/>
    <property type="project" value="TreeGrafter"/>
</dbReference>
<reference evidence="6 7" key="1">
    <citation type="journal article" date="2019" name="Sci. Rep.">
        <title>Comparative genomics of chytrid fungi reveal insights into the obligate biotrophic and pathogenic lifestyle of Synchytrium endobioticum.</title>
        <authorList>
            <person name="van de Vossenberg B.T.L.H."/>
            <person name="Warris S."/>
            <person name="Nguyen H.D.T."/>
            <person name="van Gent-Pelzer M.P.E."/>
            <person name="Joly D.L."/>
            <person name="van de Geest H.C."/>
            <person name="Bonants P.J.M."/>
            <person name="Smith D.S."/>
            <person name="Levesque C.A."/>
            <person name="van der Lee T.A.J."/>
        </authorList>
    </citation>
    <scope>NUCLEOTIDE SEQUENCE [LARGE SCALE GENOMIC DNA]</scope>
    <source>
        <strain evidence="6 7">JEL517</strain>
    </source>
</reference>
<dbReference type="InterPro" id="IPR001806">
    <property type="entry name" value="Small_GTPase"/>
</dbReference>
<dbReference type="FunFam" id="3.40.50.300:FF:001447">
    <property type="entry name" value="Ras-related protein Rab-1B"/>
    <property type="match status" value="1"/>
</dbReference>
<dbReference type="PANTHER" id="PTHR47981">
    <property type="entry name" value="RAB FAMILY"/>
    <property type="match status" value="1"/>
</dbReference>
<dbReference type="Pfam" id="PF00071">
    <property type="entry name" value="Ras"/>
    <property type="match status" value="1"/>
</dbReference>
<proteinExistence type="inferred from homology"/>
<keyword evidence="3" id="KW-0342">GTP-binding</keyword>
<feature type="compositionally biased region" description="Low complexity" evidence="5">
    <location>
        <begin position="294"/>
        <end position="306"/>
    </location>
</feature>
<dbReference type="SUPFAM" id="SSF52540">
    <property type="entry name" value="P-loop containing nucleoside triphosphate hydrolases"/>
    <property type="match status" value="1"/>
</dbReference>
<dbReference type="GeneID" id="42001978"/>
<gene>
    <name evidence="6" type="ORF">SmJEL517_g00752</name>
</gene>
<evidence type="ECO:0000256" key="3">
    <source>
        <dbReference type="ARBA" id="ARBA00023134"/>
    </source>
</evidence>
<sequence length="454" mass="48860">MGKEILKIVLLGDGGVGKTSLRNQYLHKRFTNTYKATIGADFITKEVELAEQGRKISMQIWDTAGQERFQSLGVAFYRGADACILVYDVTNPLSLSRLEMWIAEFIKQADIPEPSHFPFIIIGNKVDLETERIVTRKHGRDMAKQLKAYCMAAPRGGGNSSLNNSIAARGGKTNVVVSETSLNLSNTTSKSKIKAARKSSTASSVSEVLGKGASAGSLSRRSSSVTKKNSTPTLATPASASIPITSPPSQSLPVSTIQSPSTYGTTTTSPTSSLIVQQTPQKSTRVFGNSNTNSTRKASSSGWRSSVASQFQRVSRKASTSFKSNSELDLGQELADDIDWKASSSSADNNNNNINNVMSNGSHDTPSSHYEDDDVITNHTTESLPSTASTTIDTFPLFETSAKTGTRVEEAFAYIAKNVRPPKFDFEISDHHQRASLNVGEDGGGVRRAGYCSC</sequence>
<dbReference type="PRINTS" id="PR00449">
    <property type="entry name" value="RASTRNSFRMNG"/>
</dbReference>
<feature type="compositionally biased region" description="Low complexity" evidence="5">
    <location>
        <begin position="345"/>
        <end position="362"/>
    </location>
</feature>
<keyword evidence="7" id="KW-1185">Reference proteome</keyword>
<evidence type="ECO:0000256" key="2">
    <source>
        <dbReference type="ARBA" id="ARBA00022741"/>
    </source>
</evidence>
<dbReference type="GO" id="GO:0000329">
    <property type="term" value="C:fungal-type vacuole membrane"/>
    <property type="evidence" value="ECO:0007669"/>
    <property type="project" value="TreeGrafter"/>
</dbReference>
<keyword evidence="2" id="KW-0547">Nucleotide-binding</keyword>
<comment type="similarity">
    <text evidence="1">Belongs to the small GTPase superfamily. Rab family.</text>
</comment>
<dbReference type="SMART" id="SM00174">
    <property type="entry name" value="RHO"/>
    <property type="match status" value="1"/>
</dbReference>
<comment type="caution">
    <text evidence="6">The sequence shown here is derived from an EMBL/GenBank/DDBJ whole genome shotgun (WGS) entry which is preliminary data.</text>
</comment>
<dbReference type="SMART" id="SM00175">
    <property type="entry name" value="RAB"/>
    <property type="match status" value="1"/>
</dbReference>
<evidence type="ECO:0000256" key="5">
    <source>
        <dbReference type="SAM" id="MobiDB-lite"/>
    </source>
</evidence>
<dbReference type="InterPro" id="IPR005225">
    <property type="entry name" value="Small_GTP-bd"/>
</dbReference>
<keyword evidence="4" id="KW-0449">Lipoprotein</keyword>
<dbReference type="PROSITE" id="PS51421">
    <property type="entry name" value="RAS"/>
    <property type="match status" value="1"/>
</dbReference>
<feature type="region of interest" description="Disordered" evidence="5">
    <location>
        <begin position="345"/>
        <end position="373"/>
    </location>
</feature>